<evidence type="ECO:0000313" key="2">
    <source>
        <dbReference type="Proteomes" id="UP000267096"/>
    </source>
</evidence>
<proteinExistence type="predicted"/>
<reference evidence="3" key="1">
    <citation type="submission" date="2017-02" db="UniProtKB">
        <authorList>
            <consortium name="WormBaseParasite"/>
        </authorList>
    </citation>
    <scope>IDENTIFICATION</scope>
</reference>
<evidence type="ECO:0000313" key="3">
    <source>
        <dbReference type="WBParaSite" id="ASIM_0000538301-mRNA-1"/>
    </source>
</evidence>
<gene>
    <name evidence="1" type="ORF">ASIM_LOCUS5183</name>
</gene>
<dbReference type="EMBL" id="UYRR01009851">
    <property type="protein sequence ID" value="VDK25126.1"/>
    <property type="molecule type" value="Genomic_DNA"/>
</dbReference>
<reference evidence="1 2" key="2">
    <citation type="submission" date="2018-11" db="EMBL/GenBank/DDBJ databases">
        <authorList>
            <consortium name="Pathogen Informatics"/>
        </authorList>
    </citation>
    <scope>NUCLEOTIDE SEQUENCE [LARGE SCALE GENOMIC DNA]</scope>
</reference>
<evidence type="ECO:0000313" key="1">
    <source>
        <dbReference type="EMBL" id="VDK25126.1"/>
    </source>
</evidence>
<dbReference type="WBParaSite" id="ASIM_0000538301-mRNA-1">
    <property type="protein sequence ID" value="ASIM_0000538301-mRNA-1"/>
    <property type="gene ID" value="ASIM_0000538301"/>
</dbReference>
<accession>A0A0M3JCQ0</accession>
<dbReference type="Proteomes" id="UP000267096">
    <property type="component" value="Unassembled WGS sequence"/>
</dbReference>
<organism evidence="3">
    <name type="scientific">Anisakis simplex</name>
    <name type="common">Herring worm</name>
    <dbReference type="NCBI Taxonomy" id="6269"/>
    <lineage>
        <taxon>Eukaryota</taxon>
        <taxon>Metazoa</taxon>
        <taxon>Ecdysozoa</taxon>
        <taxon>Nematoda</taxon>
        <taxon>Chromadorea</taxon>
        <taxon>Rhabditida</taxon>
        <taxon>Spirurina</taxon>
        <taxon>Ascaridomorpha</taxon>
        <taxon>Ascaridoidea</taxon>
        <taxon>Anisakidae</taxon>
        <taxon>Anisakis</taxon>
        <taxon>Anisakis simplex complex</taxon>
    </lineage>
</organism>
<protein>
    <submittedName>
        <fullName evidence="3">LisH domain-containing protein</fullName>
    </submittedName>
</protein>
<dbReference type="AlphaFoldDB" id="A0A0M3JCQ0"/>
<sequence length="68" mass="7706">MPLCIDEGLELCRYALDEAKVDADAYARETGATFEDLSYLEVCFTCYHSLLLLSKICQFKLQADSYVV</sequence>
<name>A0A0M3JCQ0_ANISI</name>
<keyword evidence="2" id="KW-1185">Reference proteome</keyword>